<feature type="region of interest" description="Disordered" evidence="9">
    <location>
        <begin position="1"/>
        <end position="29"/>
    </location>
</feature>
<accession>A0A1I5DIT9</accession>
<dbReference type="EMBL" id="FOVR01000002">
    <property type="protein sequence ID" value="SFN99080.1"/>
    <property type="molecule type" value="Genomic_DNA"/>
</dbReference>
<dbReference type="PANTHER" id="PTHR43785">
    <property type="entry name" value="GAMMA-GLUTAMYLPUTRESCINE SYNTHETASE"/>
    <property type="match status" value="1"/>
</dbReference>
<dbReference type="SMART" id="SM01230">
    <property type="entry name" value="Gln-synt_C"/>
    <property type="match status" value="1"/>
</dbReference>
<evidence type="ECO:0000256" key="3">
    <source>
        <dbReference type="ARBA" id="ARBA00022598"/>
    </source>
</evidence>
<dbReference type="GO" id="GO:0006598">
    <property type="term" value="P:polyamine catabolic process"/>
    <property type="evidence" value="ECO:0007669"/>
    <property type="project" value="TreeGrafter"/>
</dbReference>
<dbReference type="SUPFAM" id="SSF54368">
    <property type="entry name" value="Glutamine synthetase, N-terminal domain"/>
    <property type="match status" value="1"/>
</dbReference>
<evidence type="ECO:0000256" key="1">
    <source>
        <dbReference type="ARBA" id="ARBA00001946"/>
    </source>
</evidence>
<evidence type="ECO:0000256" key="8">
    <source>
        <dbReference type="RuleBase" id="RU000384"/>
    </source>
</evidence>
<dbReference type="Gene3D" id="3.10.20.70">
    <property type="entry name" value="Glutamine synthetase, N-terminal domain"/>
    <property type="match status" value="1"/>
</dbReference>
<evidence type="ECO:0000256" key="2">
    <source>
        <dbReference type="ARBA" id="ARBA00009897"/>
    </source>
</evidence>
<dbReference type="InterPro" id="IPR027303">
    <property type="entry name" value="Gln_synth_gly_rich_site"/>
</dbReference>
<comment type="similarity">
    <text evidence="2 7 8">Belongs to the glutamine synthetase family.</text>
</comment>
<keyword evidence="3" id="KW-0436">Ligase</keyword>
<gene>
    <name evidence="11" type="ORF">SAMN04488056_102619</name>
</gene>
<keyword evidence="4" id="KW-0547">Nucleotide-binding</keyword>
<evidence type="ECO:0000256" key="6">
    <source>
        <dbReference type="ARBA" id="ARBA00022842"/>
    </source>
</evidence>
<dbReference type="InterPro" id="IPR036651">
    <property type="entry name" value="Gln_synt_N_sf"/>
</dbReference>
<dbReference type="OrthoDB" id="9807095at2"/>
<evidence type="ECO:0000313" key="12">
    <source>
        <dbReference type="Proteomes" id="UP000199236"/>
    </source>
</evidence>
<keyword evidence="5" id="KW-0067">ATP-binding</keyword>
<dbReference type="GO" id="GO:0005524">
    <property type="term" value="F:ATP binding"/>
    <property type="evidence" value="ECO:0007669"/>
    <property type="project" value="UniProtKB-KW"/>
</dbReference>
<dbReference type="PROSITE" id="PS00181">
    <property type="entry name" value="GLNA_ATP"/>
    <property type="match status" value="1"/>
</dbReference>
<dbReference type="AlphaFoldDB" id="A0A1I5DIT9"/>
<proteinExistence type="inferred from homology"/>
<evidence type="ECO:0000256" key="7">
    <source>
        <dbReference type="PROSITE-ProRule" id="PRU01331"/>
    </source>
</evidence>
<dbReference type="FunFam" id="3.30.590.10:FF:000005">
    <property type="entry name" value="Probable glutamine synthetase"/>
    <property type="match status" value="1"/>
</dbReference>
<evidence type="ECO:0000256" key="4">
    <source>
        <dbReference type="ARBA" id="ARBA00022741"/>
    </source>
</evidence>
<feature type="domain" description="GS catalytic" evidence="10">
    <location>
        <begin position="142"/>
        <end position="476"/>
    </location>
</feature>
<organism evidence="11 12">
    <name type="scientific">Cohaesibacter marisflavi</name>
    <dbReference type="NCBI Taxonomy" id="655353"/>
    <lineage>
        <taxon>Bacteria</taxon>
        <taxon>Pseudomonadati</taxon>
        <taxon>Pseudomonadota</taxon>
        <taxon>Alphaproteobacteria</taxon>
        <taxon>Hyphomicrobiales</taxon>
        <taxon>Cohaesibacteraceae</taxon>
    </lineage>
</organism>
<dbReference type="PROSITE" id="PS51987">
    <property type="entry name" value="GS_CATALYTIC"/>
    <property type="match status" value="1"/>
</dbReference>
<dbReference type="PANTHER" id="PTHR43785:SF3">
    <property type="entry name" value="GS CATALYTIC DOMAIN-CONTAINING PROTEIN"/>
    <property type="match status" value="1"/>
</dbReference>
<keyword evidence="12" id="KW-1185">Reference proteome</keyword>
<dbReference type="InterPro" id="IPR014746">
    <property type="entry name" value="Gln_synth/guanido_kin_cat_dom"/>
</dbReference>
<dbReference type="RefSeq" id="WP_090070263.1">
    <property type="nucleotide sequence ID" value="NZ_FOVR01000002.1"/>
</dbReference>
<evidence type="ECO:0000256" key="9">
    <source>
        <dbReference type="SAM" id="MobiDB-lite"/>
    </source>
</evidence>
<protein>
    <submittedName>
        <fullName evidence="11">Glutamine synthetase</fullName>
    </submittedName>
</protein>
<keyword evidence="6" id="KW-0460">Magnesium</keyword>
<dbReference type="GO" id="GO:0006542">
    <property type="term" value="P:glutamine biosynthetic process"/>
    <property type="evidence" value="ECO:0007669"/>
    <property type="project" value="InterPro"/>
</dbReference>
<evidence type="ECO:0000256" key="5">
    <source>
        <dbReference type="ARBA" id="ARBA00022840"/>
    </source>
</evidence>
<sequence>MTSSEDKTPKAPTPTPSDSSSLGDGIPLPQKAEEVREWMRSRHIDEVECVVPDIVGIARGKAMPASKFSGLNPTYLPTSIFFQTITGAYIEMEDRQDFMMERDIQLVPDLSTVRSVPWANDPTVQVIHDLYTLEGEPVELAPRNVLRRVIGGFEAMGWNAVVAPELEFYLTKRNSDPDYPLEPPIGRSGRQSVGRQAYSIAAVDEYDRIIEDIYDFAEAQGLEIDTVIQEGGAGQLEINLIHGNPLDLADQIFVFKRLIREAAFRHDCYATFMAKPMDNEPGSAMHIHQSVVDAKTGANVFSNEDGEPSELFYHFLGGQQTYLPDVMSILAPYVNSYRRLLAGDSAPINLEWSIDNRSVGLRIPNSSPKNRRIENRLVGADTNPYLAIAASLACGLLGIINKDKPKPQLQHHAHHMPFSLPRSVHHSLGRLEKNEQLHDLLGPDFVTIYSQIKLHESEEFNQVISPWEREHLLLTV</sequence>
<name>A0A1I5DIT9_9HYPH</name>
<reference evidence="11 12" key="1">
    <citation type="submission" date="2016-10" db="EMBL/GenBank/DDBJ databases">
        <authorList>
            <person name="de Groot N.N."/>
        </authorList>
    </citation>
    <scope>NUCLEOTIDE SEQUENCE [LARGE SCALE GENOMIC DNA]</scope>
    <source>
        <strain evidence="11 12">CGMCC 1.9157</strain>
    </source>
</reference>
<dbReference type="Gene3D" id="3.30.590.10">
    <property type="entry name" value="Glutamine synthetase/guanido kinase, catalytic domain"/>
    <property type="match status" value="1"/>
</dbReference>
<dbReference type="Proteomes" id="UP000199236">
    <property type="component" value="Unassembled WGS sequence"/>
</dbReference>
<dbReference type="STRING" id="655353.SAMN04488056_102619"/>
<dbReference type="InterPro" id="IPR008146">
    <property type="entry name" value="Gln_synth_cat_dom"/>
</dbReference>
<dbReference type="Pfam" id="PF00120">
    <property type="entry name" value="Gln-synt_C"/>
    <property type="match status" value="1"/>
</dbReference>
<evidence type="ECO:0000259" key="10">
    <source>
        <dbReference type="PROSITE" id="PS51987"/>
    </source>
</evidence>
<evidence type="ECO:0000313" key="11">
    <source>
        <dbReference type="EMBL" id="SFN99080.1"/>
    </source>
</evidence>
<dbReference type="SUPFAM" id="SSF55931">
    <property type="entry name" value="Glutamine synthetase/guanido kinase"/>
    <property type="match status" value="1"/>
</dbReference>
<dbReference type="GO" id="GO:0004356">
    <property type="term" value="F:glutamine synthetase activity"/>
    <property type="evidence" value="ECO:0007669"/>
    <property type="project" value="InterPro"/>
</dbReference>
<comment type="cofactor">
    <cofactor evidence="1">
        <name>Mg(2+)</name>
        <dbReference type="ChEBI" id="CHEBI:18420"/>
    </cofactor>
</comment>